<evidence type="ECO:0000313" key="1">
    <source>
        <dbReference type="EMBL" id="CPR19066.1"/>
    </source>
</evidence>
<organism evidence="1 2">
    <name type="scientific">Candidatus Filomicrobium marinum</name>
    <dbReference type="NCBI Taxonomy" id="1608628"/>
    <lineage>
        <taxon>Bacteria</taxon>
        <taxon>Pseudomonadati</taxon>
        <taxon>Pseudomonadota</taxon>
        <taxon>Alphaproteobacteria</taxon>
        <taxon>Hyphomicrobiales</taxon>
        <taxon>Hyphomicrobiaceae</taxon>
        <taxon>Filomicrobium</taxon>
    </lineage>
</organism>
<dbReference type="Proteomes" id="UP000033187">
    <property type="component" value="Chromosome 1"/>
</dbReference>
<dbReference type="KEGG" id="fiy:BN1229_v1_1990"/>
<sequence>MNTLRDCIDATIEYWVEEAAIVCNEIQTVDIRVSERLCI</sequence>
<accession>A0A0D6JFS8</accession>
<dbReference type="EMBL" id="LN829119">
    <property type="protein sequence ID" value="CPR19066.1"/>
    <property type="molecule type" value="Genomic_DNA"/>
</dbReference>
<evidence type="ECO:0000313" key="2">
    <source>
        <dbReference type="Proteomes" id="UP000033187"/>
    </source>
</evidence>
<gene>
    <name evidence="1" type="ORF">YBN1229_v1_1990</name>
</gene>
<keyword evidence="2" id="KW-1185">Reference proteome</keyword>
<protein>
    <submittedName>
        <fullName evidence="1">Uncharacterized protein</fullName>
    </submittedName>
</protein>
<name>A0A0D6JFS8_9HYPH</name>
<dbReference type="KEGG" id="fil:BN1229_v1_1986"/>
<proteinExistence type="predicted"/>
<dbReference type="AlphaFoldDB" id="A0A0D6JFS8"/>
<reference evidence="2" key="1">
    <citation type="submission" date="2015-02" db="EMBL/GenBank/DDBJ databases">
        <authorList>
            <person name="Chooi Y.-H."/>
        </authorList>
    </citation>
    <scope>NUCLEOTIDE SEQUENCE [LARGE SCALE GENOMIC DNA]</scope>
    <source>
        <strain evidence="2">strain Y</strain>
    </source>
</reference>